<keyword evidence="1" id="KW-0813">Transport</keyword>
<dbReference type="InterPro" id="IPR017871">
    <property type="entry name" value="ABC_transporter-like_CS"/>
</dbReference>
<evidence type="ECO:0000256" key="2">
    <source>
        <dbReference type="ARBA" id="ARBA00022741"/>
    </source>
</evidence>
<evidence type="ECO:0000313" key="5">
    <source>
        <dbReference type="EMBL" id="MBB6211522.1"/>
    </source>
</evidence>
<dbReference type="PROSITE" id="PS00211">
    <property type="entry name" value="ABC_TRANSPORTER_1"/>
    <property type="match status" value="1"/>
</dbReference>
<dbReference type="SUPFAM" id="SSF52540">
    <property type="entry name" value="P-loop containing nucleoside triphosphate hydrolases"/>
    <property type="match status" value="1"/>
</dbReference>
<evidence type="ECO:0000313" key="6">
    <source>
        <dbReference type="Proteomes" id="UP000544872"/>
    </source>
</evidence>
<dbReference type="PANTHER" id="PTHR42711:SF15">
    <property type="entry name" value="ABC-TYPE MULTIDRUG TRANSPORT SYSTEM, ATPASE COMPONENT"/>
    <property type="match status" value="1"/>
</dbReference>
<sequence>MAPTQTQPDNAIEIRGLNKQYAPRGSQPAKQALKDVSLSVPRGSFFALLGPNGAGKSTLINIMAGLVRKSSGSVKIWDRDLDREERDARLAIGIVPQELNLDPFFTPRELLEVQAGLYGVPKAERRTDEILATVGLSDKADSYARTLSGGMRRRLLVAKAMVHTPPILVLDEPTAGVDIELRQQLWTQVKAMNQRGTTILLTTHYLEEAEELCDQVAIINHGQVVAHDTTANLLRKVDGKTLTLTVAQPLSALPPGLAVFDATLNTARNALVFHYRPSKTSIAEILAAVQNAGLTITDLSTEEADLQDIFLQLTRSAA</sequence>
<dbReference type="Gene3D" id="3.40.50.300">
    <property type="entry name" value="P-loop containing nucleotide triphosphate hydrolases"/>
    <property type="match status" value="1"/>
</dbReference>
<reference evidence="5 6" key="1">
    <citation type="submission" date="2020-08" db="EMBL/GenBank/DDBJ databases">
        <title>Genomic Encyclopedia of Type Strains, Phase IV (KMG-IV): sequencing the most valuable type-strain genomes for metagenomic binning, comparative biology and taxonomic classification.</title>
        <authorList>
            <person name="Goeker M."/>
        </authorList>
    </citation>
    <scope>NUCLEOTIDE SEQUENCE [LARGE SCALE GENOMIC DNA]</scope>
    <source>
        <strain evidence="5 6">DSM 11590</strain>
    </source>
</reference>
<protein>
    <submittedName>
        <fullName evidence="5">ABC-2 type transport system ATP-binding protein</fullName>
    </submittedName>
</protein>
<dbReference type="PROSITE" id="PS50893">
    <property type="entry name" value="ABC_TRANSPORTER_2"/>
    <property type="match status" value="1"/>
</dbReference>
<dbReference type="RefSeq" id="WP_184264347.1">
    <property type="nucleotide sequence ID" value="NZ_JACIIX010000011.1"/>
</dbReference>
<dbReference type="GO" id="GO:0016887">
    <property type="term" value="F:ATP hydrolysis activity"/>
    <property type="evidence" value="ECO:0007669"/>
    <property type="project" value="InterPro"/>
</dbReference>
<name>A0A7W9ZHE9_NOVIT</name>
<keyword evidence="3 5" id="KW-0067">ATP-binding</keyword>
<dbReference type="InterPro" id="IPR003593">
    <property type="entry name" value="AAA+_ATPase"/>
</dbReference>
<evidence type="ECO:0000256" key="3">
    <source>
        <dbReference type="ARBA" id="ARBA00022840"/>
    </source>
</evidence>
<keyword evidence="2" id="KW-0547">Nucleotide-binding</keyword>
<accession>A0A7W9ZHE9</accession>
<proteinExistence type="predicted"/>
<dbReference type="InterPro" id="IPR050763">
    <property type="entry name" value="ABC_transporter_ATP-binding"/>
</dbReference>
<keyword evidence="6" id="KW-1185">Reference proteome</keyword>
<evidence type="ECO:0000259" key="4">
    <source>
        <dbReference type="PROSITE" id="PS50893"/>
    </source>
</evidence>
<dbReference type="Pfam" id="PF00005">
    <property type="entry name" value="ABC_tran"/>
    <property type="match status" value="1"/>
</dbReference>
<organism evidence="5 6">
    <name type="scientific">Novispirillum itersonii</name>
    <name type="common">Aquaspirillum itersonii</name>
    <dbReference type="NCBI Taxonomy" id="189"/>
    <lineage>
        <taxon>Bacteria</taxon>
        <taxon>Pseudomonadati</taxon>
        <taxon>Pseudomonadota</taxon>
        <taxon>Alphaproteobacteria</taxon>
        <taxon>Rhodospirillales</taxon>
        <taxon>Novispirillaceae</taxon>
        <taxon>Novispirillum</taxon>
    </lineage>
</organism>
<dbReference type="InterPro" id="IPR003439">
    <property type="entry name" value="ABC_transporter-like_ATP-bd"/>
</dbReference>
<evidence type="ECO:0000256" key="1">
    <source>
        <dbReference type="ARBA" id="ARBA00022448"/>
    </source>
</evidence>
<dbReference type="Proteomes" id="UP000544872">
    <property type="component" value="Unassembled WGS sequence"/>
</dbReference>
<dbReference type="InterPro" id="IPR027417">
    <property type="entry name" value="P-loop_NTPase"/>
</dbReference>
<dbReference type="SMART" id="SM00382">
    <property type="entry name" value="AAA"/>
    <property type="match status" value="1"/>
</dbReference>
<dbReference type="GO" id="GO:0005524">
    <property type="term" value="F:ATP binding"/>
    <property type="evidence" value="ECO:0007669"/>
    <property type="project" value="UniProtKB-KW"/>
</dbReference>
<dbReference type="PANTHER" id="PTHR42711">
    <property type="entry name" value="ABC TRANSPORTER ATP-BINDING PROTEIN"/>
    <property type="match status" value="1"/>
</dbReference>
<feature type="domain" description="ABC transporter" evidence="4">
    <location>
        <begin position="12"/>
        <end position="246"/>
    </location>
</feature>
<gene>
    <name evidence="5" type="ORF">FHS48_002961</name>
</gene>
<comment type="caution">
    <text evidence="5">The sequence shown here is derived from an EMBL/GenBank/DDBJ whole genome shotgun (WGS) entry which is preliminary data.</text>
</comment>
<dbReference type="AlphaFoldDB" id="A0A7W9ZHE9"/>
<dbReference type="EMBL" id="JACIIX010000011">
    <property type="protein sequence ID" value="MBB6211522.1"/>
    <property type="molecule type" value="Genomic_DNA"/>
</dbReference>